<evidence type="ECO:0000313" key="3">
    <source>
        <dbReference type="Proteomes" id="UP001251217"/>
    </source>
</evidence>
<evidence type="ECO:0000256" key="1">
    <source>
        <dbReference type="SAM" id="MobiDB-lite"/>
    </source>
</evidence>
<proteinExistence type="predicted"/>
<name>A0ABU1XSA3_9NOCA</name>
<comment type="caution">
    <text evidence="2">The sequence shown here is derived from an EMBL/GenBank/DDBJ whole genome shotgun (WGS) entry which is preliminary data.</text>
</comment>
<dbReference type="Proteomes" id="UP001251217">
    <property type="component" value="Unassembled WGS sequence"/>
</dbReference>
<keyword evidence="3" id="KW-1185">Reference proteome</keyword>
<sequence length="235" mass="25398">MNQARLRIRSASVPKPGEDPGDNEDRVDWLGCRIALSDGASRSARPEVWADLLVSSFVHGGGDPLDPEQIKVLRDRWRASVFSDDLPGYAVSKLAEGGAATFLGLQIDPASRTYHVRAVGDTCLLHVRNGTILVAGPLEHPDAFSCYPALISTLPGVYDHEQTAWEHYGAFESDDALVLATDAAAAFLLGANTELCQELIATGVLDDEIDFADWVRYARAEGMASDDTTVCVVRL</sequence>
<feature type="region of interest" description="Disordered" evidence="1">
    <location>
        <begin position="1"/>
        <end position="24"/>
    </location>
</feature>
<dbReference type="InterPro" id="IPR036457">
    <property type="entry name" value="PPM-type-like_dom_sf"/>
</dbReference>
<accession>A0ABU1XSA3</accession>
<evidence type="ECO:0008006" key="4">
    <source>
        <dbReference type="Google" id="ProtNLM"/>
    </source>
</evidence>
<dbReference type="SUPFAM" id="SSF81606">
    <property type="entry name" value="PP2C-like"/>
    <property type="match status" value="1"/>
</dbReference>
<dbReference type="RefSeq" id="WP_310408056.1">
    <property type="nucleotide sequence ID" value="NZ_JAVDWW010000015.1"/>
</dbReference>
<evidence type="ECO:0000313" key="2">
    <source>
        <dbReference type="EMBL" id="MDR7172842.1"/>
    </source>
</evidence>
<dbReference type="EMBL" id="JAVDWW010000015">
    <property type="protein sequence ID" value="MDR7172842.1"/>
    <property type="molecule type" value="Genomic_DNA"/>
</dbReference>
<organism evidence="2 3">
    <name type="scientific">Nocardia kruczakiae</name>
    <dbReference type="NCBI Taxonomy" id="261477"/>
    <lineage>
        <taxon>Bacteria</taxon>
        <taxon>Bacillati</taxon>
        <taxon>Actinomycetota</taxon>
        <taxon>Actinomycetes</taxon>
        <taxon>Mycobacteriales</taxon>
        <taxon>Nocardiaceae</taxon>
        <taxon>Nocardia</taxon>
    </lineage>
</organism>
<reference evidence="2 3" key="1">
    <citation type="submission" date="2023-07" db="EMBL/GenBank/DDBJ databases">
        <title>Sorghum-associated microbial communities from plants grown in Nebraska, USA.</title>
        <authorList>
            <person name="Schachtman D."/>
        </authorList>
    </citation>
    <scope>NUCLEOTIDE SEQUENCE [LARGE SCALE GENOMIC DNA]</scope>
    <source>
        <strain evidence="2 3">4272</strain>
    </source>
</reference>
<gene>
    <name evidence="2" type="ORF">J2W56_006608</name>
</gene>
<protein>
    <recommendedName>
        <fullName evidence="4">Protein phosphatase 2C-like protein</fullName>
    </recommendedName>
</protein>